<evidence type="ECO:0000313" key="8">
    <source>
        <dbReference type="EMBL" id="KNZ63316.1"/>
    </source>
</evidence>
<dbReference type="PROSITE" id="PS50174">
    <property type="entry name" value="G_PATCH"/>
    <property type="match status" value="1"/>
</dbReference>
<dbReference type="InterPro" id="IPR003954">
    <property type="entry name" value="RRM_euk-type"/>
</dbReference>
<feature type="region of interest" description="Disordered" evidence="6">
    <location>
        <begin position="378"/>
        <end position="452"/>
    </location>
</feature>
<evidence type="ECO:0000256" key="1">
    <source>
        <dbReference type="ARBA" id="ARBA00004123"/>
    </source>
</evidence>
<evidence type="ECO:0000259" key="7">
    <source>
        <dbReference type="PROSITE" id="PS50174"/>
    </source>
</evidence>
<dbReference type="InterPro" id="IPR040052">
    <property type="entry name" value="RBM17"/>
</dbReference>
<feature type="region of interest" description="Disordered" evidence="6">
    <location>
        <begin position="518"/>
        <end position="556"/>
    </location>
</feature>
<accession>A0A0L6VRJ4</accession>
<feature type="compositionally biased region" description="Low complexity" evidence="6">
    <location>
        <begin position="1"/>
        <end position="11"/>
    </location>
</feature>
<dbReference type="Gene3D" id="3.30.70.330">
    <property type="match status" value="1"/>
</dbReference>
<feature type="compositionally biased region" description="Polar residues" evidence="6">
    <location>
        <begin position="57"/>
        <end position="78"/>
    </location>
</feature>
<dbReference type="PANTHER" id="PTHR13288:SF8">
    <property type="entry name" value="SPLICING FACTOR 45"/>
    <property type="match status" value="1"/>
</dbReference>
<feature type="region of interest" description="Disordered" evidence="6">
    <location>
        <begin position="1"/>
        <end position="116"/>
    </location>
</feature>
<dbReference type="InterPro" id="IPR035979">
    <property type="entry name" value="RBD_domain_sf"/>
</dbReference>
<organism evidence="8 9">
    <name type="scientific">Puccinia sorghi</name>
    <dbReference type="NCBI Taxonomy" id="27349"/>
    <lineage>
        <taxon>Eukaryota</taxon>
        <taxon>Fungi</taxon>
        <taxon>Dikarya</taxon>
        <taxon>Basidiomycota</taxon>
        <taxon>Pucciniomycotina</taxon>
        <taxon>Pucciniomycetes</taxon>
        <taxon>Pucciniales</taxon>
        <taxon>Pucciniaceae</taxon>
        <taxon>Puccinia</taxon>
    </lineage>
</organism>
<sequence>MSFKFGAFSGSSSGGGANGGGGGLYAGISLGGSNSAKQTTDEAPEKAVSDSAKPAATVSNPSETSPNETQDVTSTDANTSKDDTKKDEEKSKGEPMSILNVPSSPPSSTPNPFLLTTSASSWSSSLRFAPVIRKQPAKSVTKPFAVPFSATTSVSTKSGLASTVFSPEDDHEMAPSNPTSRTMHIPGRAKAALNAPARTTRTSKAPSVFARKGGFLAAHAPERIPGSSNASGPSAGTLNPSSSIEKVDSSIPGFKHSLPAMLAETTTLKGLVPSNNSGTSNKQLKKKLEQPPPLTLPDDEFGTGGGDVNGFAQSEAGRKLALKAARNSKKSKKKGKSREVDPAILFMEDYDPARPNDYNEWMNFVKRRREERREALRLERQRQQRQEREEMSESSYYSSDDDCSGSDDARPAPRSNFFAPPPEYNAPSVKDNTDQGSSSAAPVPSIARAETGDEAYARRVALSQGKPYHPPQHFAGSAEVTIAESALLVEPPSSSAAPLVSVADAQARVKMIAERLQRLKDSNVEGSDGPPPHGTDAPESSSFEPPPLTSNPPPILLEAQAKAKLIAAKLAALNGVKSSAPNNAPQTLQQCDQEPAPSGAPTEVSNKAPGQPDFARRLMDKYGWKEGQGLGANESGRTSILTVSAATAGPGGNKKRKENPGDPDMAGPAGSHKIGSMAKGRGVVIDEAKKQRDLEEKMRYGEPTRIVYLTNVVAVDEVDDELATEIAEEARKHGMVERCFVRIIQRSDVEDTSERVRVFIIYSGLVGAWKAVKTFDGRFFGGRNIRARLGFYYFDSLCLFFSENSFTLGDWDA</sequence>
<comment type="caution">
    <text evidence="8">The sequence shown here is derived from an EMBL/GenBank/DDBJ whole genome shotgun (WGS) entry which is preliminary data.</text>
</comment>
<dbReference type="SMART" id="SM00443">
    <property type="entry name" value="G_patch"/>
    <property type="match status" value="1"/>
</dbReference>
<dbReference type="AlphaFoldDB" id="A0A0L6VRJ4"/>
<keyword evidence="4" id="KW-0508">mRNA splicing</keyword>
<name>A0A0L6VRJ4_9BASI</name>
<dbReference type="InterPro" id="IPR000467">
    <property type="entry name" value="G_patch_dom"/>
</dbReference>
<dbReference type="GO" id="GO:0045292">
    <property type="term" value="P:mRNA cis splicing, via spliceosome"/>
    <property type="evidence" value="ECO:0007669"/>
    <property type="project" value="InterPro"/>
</dbReference>
<feature type="domain" description="G-patch" evidence="7">
    <location>
        <begin position="611"/>
        <end position="657"/>
    </location>
</feature>
<proteinExistence type="predicted"/>
<evidence type="ECO:0000256" key="2">
    <source>
        <dbReference type="ARBA" id="ARBA00022664"/>
    </source>
</evidence>
<dbReference type="InterPro" id="IPR012677">
    <property type="entry name" value="Nucleotide-bd_a/b_plait_sf"/>
</dbReference>
<dbReference type="Pfam" id="PF01585">
    <property type="entry name" value="G-patch"/>
    <property type="match status" value="1"/>
</dbReference>
<feature type="compositionally biased region" description="Pro residues" evidence="6">
    <location>
        <begin position="544"/>
        <end position="555"/>
    </location>
</feature>
<keyword evidence="5" id="KW-0539">Nucleus</keyword>
<protein>
    <recommendedName>
        <fullName evidence="7">G-patch domain-containing protein</fullName>
    </recommendedName>
</protein>
<feature type="compositionally biased region" description="Basic residues" evidence="6">
    <location>
        <begin position="326"/>
        <end position="336"/>
    </location>
</feature>
<evidence type="ECO:0000313" key="9">
    <source>
        <dbReference type="Proteomes" id="UP000037035"/>
    </source>
</evidence>
<feature type="region of interest" description="Disordered" evidence="6">
    <location>
        <begin position="152"/>
        <end position="247"/>
    </location>
</feature>
<feature type="region of interest" description="Disordered" evidence="6">
    <location>
        <begin position="643"/>
        <end position="676"/>
    </location>
</feature>
<feature type="compositionally biased region" description="Basic and acidic residues" evidence="6">
    <location>
        <begin position="39"/>
        <end position="48"/>
    </location>
</feature>
<dbReference type="SMART" id="SM00361">
    <property type="entry name" value="RRM_1"/>
    <property type="match status" value="1"/>
</dbReference>
<dbReference type="VEuPathDB" id="FungiDB:VP01_115g3"/>
<gene>
    <name evidence="8" type="ORF">VP01_115g3</name>
</gene>
<feature type="compositionally biased region" description="Polar residues" evidence="6">
    <location>
        <begin position="577"/>
        <end position="592"/>
    </location>
</feature>
<dbReference type="EMBL" id="LAVV01001777">
    <property type="protein sequence ID" value="KNZ63316.1"/>
    <property type="molecule type" value="Genomic_DNA"/>
</dbReference>
<feature type="compositionally biased region" description="Gly residues" evidence="6">
    <location>
        <begin position="12"/>
        <end position="25"/>
    </location>
</feature>
<dbReference type="SUPFAM" id="SSF54928">
    <property type="entry name" value="RNA-binding domain, RBD"/>
    <property type="match status" value="1"/>
</dbReference>
<dbReference type="Proteomes" id="UP000037035">
    <property type="component" value="Unassembled WGS sequence"/>
</dbReference>
<dbReference type="GO" id="GO:0071011">
    <property type="term" value="C:precatalytic spliceosome"/>
    <property type="evidence" value="ECO:0007669"/>
    <property type="project" value="TreeGrafter"/>
</dbReference>
<dbReference type="FunFam" id="3.30.70.330:FF:000382">
    <property type="entry name" value="G-patch domain-containing protein"/>
    <property type="match status" value="1"/>
</dbReference>
<dbReference type="CDD" id="cd12374">
    <property type="entry name" value="RRM_UHM_SPF45_PUF60"/>
    <property type="match status" value="1"/>
</dbReference>
<feature type="region of interest" description="Disordered" evidence="6">
    <location>
        <begin position="267"/>
        <end position="358"/>
    </location>
</feature>
<feature type="compositionally biased region" description="Basic and acidic residues" evidence="6">
    <location>
        <begin position="79"/>
        <end position="93"/>
    </location>
</feature>
<comment type="subcellular location">
    <subcellularLocation>
        <location evidence="1">Nucleus</location>
    </subcellularLocation>
</comment>
<dbReference type="STRING" id="27349.A0A0L6VRJ4"/>
<evidence type="ECO:0000256" key="6">
    <source>
        <dbReference type="SAM" id="MobiDB-lite"/>
    </source>
</evidence>
<dbReference type="GO" id="GO:0003723">
    <property type="term" value="F:RNA binding"/>
    <property type="evidence" value="ECO:0007669"/>
    <property type="project" value="UniProtKB-KW"/>
</dbReference>
<dbReference type="PANTHER" id="PTHR13288">
    <property type="entry name" value="SPLICING FACTOR 45 SPF45"/>
    <property type="match status" value="1"/>
</dbReference>
<feature type="region of interest" description="Disordered" evidence="6">
    <location>
        <begin position="577"/>
        <end position="611"/>
    </location>
</feature>
<feature type="compositionally biased region" description="Polar residues" evidence="6">
    <location>
        <begin position="152"/>
        <end position="165"/>
    </location>
</feature>
<dbReference type="OrthoDB" id="5411533at2759"/>
<keyword evidence="9" id="KW-1185">Reference proteome</keyword>
<evidence type="ECO:0000256" key="5">
    <source>
        <dbReference type="ARBA" id="ARBA00023242"/>
    </source>
</evidence>
<reference evidence="8 9" key="1">
    <citation type="submission" date="2015-08" db="EMBL/GenBank/DDBJ databases">
        <title>Next Generation Sequencing and Analysis of the Genome of Puccinia sorghi L Schw, the Causal Agent of Maize Common Rust.</title>
        <authorList>
            <person name="Rochi L."/>
            <person name="Burguener G."/>
            <person name="Darino M."/>
            <person name="Turjanski A."/>
            <person name="Kreff E."/>
            <person name="Dieguez M.J."/>
            <person name="Sacco F."/>
        </authorList>
    </citation>
    <scope>NUCLEOTIDE SEQUENCE [LARGE SCALE GENOMIC DNA]</scope>
    <source>
        <strain evidence="8 9">RO10H11247</strain>
    </source>
</reference>
<evidence type="ECO:0000256" key="3">
    <source>
        <dbReference type="ARBA" id="ARBA00022884"/>
    </source>
</evidence>
<feature type="compositionally biased region" description="Low complexity" evidence="6">
    <location>
        <begin position="225"/>
        <end position="236"/>
    </location>
</feature>
<feature type="compositionally biased region" description="Basic and acidic residues" evidence="6">
    <location>
        <begin position="378"/>
        <end position="391"/>
    </location>
</feature>
<keyword evidence="2" id="KW-0507">mRNA processing</keyword>
<evidence type="ECO:0000256" key="4">
    <source>
        <dbReference type="ARBA" id="ARBA00023187"/>
    </source>
</evidence>
<keyword evidence="3" id="KW-0694">RNA-binding</keyword>
<feature type="compositionally biased region" description="Polar residues" evidence="6">
    <location>
        <begin position="267"/>
        <end position="281"/>
    </location>
</feature>
<feature type="region of interest" description="Disordered" evidence="6">
    <location>
        <begin position="457"/>
        <end position="476"/>
    </location>
</feature>